<keyword evidence="4 5" id="KW-0807">Transducer</keyword>
<dbReference type="Pfam" id="PF00631">
    <property type="entry name" value="G-gamma"/>
    <property type="match status" value="1"/>
</dbReference>
<keyword evidence="2 5" id="KW-1003">Cell membrane</keyword>
<evidence type="ECO:0000313" key="8">
    <source>
        <dbReference type="RefSeq" id="XP_070319672.1"/>
    </source>
</evidence>
<evidence type="ECO:0000256" key="3">
    <source>
        <dbReference type="ARBA" id="ARBA00023136"/>
    </source>
</evidence>
<keyword evidence="7" id="KW-1185">Reference proteome</keyword>
<evidence type="ECO:0000313" key="7">
    <source>
        <dbReference type="Proteomes" id="UP001652640"/>
    </source>
</evidence>
<comment type="similarity">
    <text evidence="1 5">Belongs to the G protein gamma family.</text>
</comment>
<dbReference type="SUPFAM" id="SSF48670">
    <property type="entry name" value="Transducin (heterotrimeric G protein), gamma chain"/>
    <property type="match status" value="1"/>
</dbReference>
<name>A0ABM4HVS7_ODOVR</name>
<organism evidence="7 8">
    <name type="scientific">Odocoileus virginianus</name>
    <name type="common">White-tailed deer</name>
    <dbReference type="NCBI Taxonomy" id="9874"/>
    <lineage>
        <taxon>Eukaryota</taxon>
        <taxon>Metazoa</taxon>
        <taxon>Chordata</taxon>
        <taxon>Craniata</taxon>
        <taxon>Vertebrata</taxon>
        <taxon>Euteleostomi</taxon>
        <taxon>Mammalia</taxon>
        <taxon>Eutheria</taxon>
        <taxon>Laurasiatheria</taxon>
        <taxon>Artiodactyla</taxon>
        <taxon>Ruminantia</taxon>
        <taxon>Pecora</taxon>
        <taxon>Cervidae</taxon>
        <taxon>Odocoileinae</taxon>
        <taxon>Odocoileus</taxon>
    </lineage>
</organism>
<proteinExistence type="inferred from homology"/>
<dbReference type="GeneID" id="110133313"/>
<dbReference type="SMART" id="SM01224">
    <property type="entry name" value="G_gamma"/>
    <property type="match status" value="1"/>
</dbReference>
<accession>A0ABM4HVS7</accession>
<gene>
    <name evidence="8" type="primary">GNG14</name>
</gene>
<comment type="subcellular location">
    <subcellularLocation>
        <location evidence="5">Cell membrane</location>
        <topology evidence="5">Lipid-anchor</topology>
        <orientation evidence="5">Cytoplasmic side</orientation>
    </subcellularLocation>
</comment>
<keyword evidence="5" id="KW-0449">Lipoprotein</keyword>
<evidence type="ECO:0000256" key="2">
    <source>
        <dbReference type="ARBA" id="ARBA00022475"/>
    </source>
</evidence>
<reference evidence="7" key="1">
    <citation type="journal article" date="2022" name="J. Hered.">
        <title>A De Novo Chromosome-Level Genome Assembly of the White-Tailed Deer, Odocoileus Virginianus.</title>
        <authorList>
            <person name="London E.W."/>
            <person name="Roca A.L."/>
            <person name="Novakofski J.E."/>
            <person name="Mateus-Pinilla N.E."/>
        </authorList>
    </citation>
    <scope>NUCLEOTIDE SEQUENCE [LARGE SCALE GENOMIC DNA]</scope>
</reference>
<comment type="subunit">
    <text evidence="5">G proteins are composed of 3 units; alpha, beta and gamma.</text>
</comment>
<keyword evidence="3 5" id="KW-0472">Membrane</keyword>
<evidence type="ECO:0000256" key="5">
    <source>
        <dbReference type="RuleBase" id="RU004973"/>
    </source>
</evidence>
<dbReference type="PANTHER" id="PTHR13809">
    <property type="entry name" value="GUANINE NUCLEOTIDE-BINDING PROTEIN GAMMA SUBUNIT"/>
    <property type="match status" value="1"/>
</dbReference>
<dbReference type="RefSeq" id="XP_070319672.1">
    <property type="nucleotide sequence ID" value="XM_070463571.1"/>
</dbReference>
<feature type="domain" description="G protein gamma" evidence="6">
    <location>
        <begin position="111"/>
        <end position="176"/>
    </location>
</feature>
<dbReference type="SMART" id="SM00224">
    <property type="entry name" value="GGL"/>
    <property type="match status" value="1"/>
</dbReference>
<dbReference type="PROSITE" id="PS50058">
    <property type="entry name" value="G_PROTEIN_GAMMA"/>
    <property type="match status" value="1"/>
</dbReference>
<evidence type="ECO:0000259" key="6">
    <source>
        <dbReference type="PROSITE" id="PS50058"/>
    </source>
</evidence>
<dbReference type="InterPro" id="IPR001770">
    <property type="entry name" value="G-protein_gamma"/>
</dbReference>
<protein>
    <recommendedName>
        <fullName evidence="5">Guanine nucleotide-binding protein subunit gamma</fullName>
    </recommendedName>
</protein>
<dbReference type="CDD" id="cd00068">
    <property type="entry name" value="GGL"/>
    <property type="match status" value="1"/>
</dbReference>
<dbReference type="Gene3D" id="4.10.260.10">
    <property type="entry name" value="Transducin (heterotrimeric G protein), gamma chain"/>
    <property type="match status" value="1"/>
</dbReference>
<dbReference type="InterPro" id="IPR036284">
    <property type="entry name" value="GGL_sf"/>
</dbReference>
<evidence type="ECO:0000256" key="4">
    <source>
        <dbReference type="ARBA" id="ARBA00023224"/>
    </source>
</evidence>
<comment type="function">
    <text evidence="5">Guanine nucleotide-binding proteins (G proteins) are involved as a modulator or transducer in various transmembrane signaling systems. The beta and gamma chains are required for the GTPase activity, for replacement of GDP by GTP, and for G protein-effector interaction.</text>
</comment>
<dbReference type="Proteomes" id="UP001652640">
    <property type="component" value="Chromosome 3"/>
</dbReference>
<reference evidence="8" key="2">
    <citation type="submission" date="2025-08" db="UniProtKB">
        <authorList>
            <consortium name="RefSeq"/>
        </authorList>
    </citation>
    <scope>IDENTIFICATION</scope>
    <source>
        <tissue evidence="8">Tongue muscle</tissue>
    </source>
</reference>
<evidence type="ECO:0000256" key="1">
    <source>
        <dbReference type="ARBA" id="ARBA00007431"/>
    </source>
</evidence>
<dbReference type="PRINTS" id="PR00321">
    <property type="entry name" value="GPROTEING"/>
</dbReference>
<dbReference type="InterPro" id="IPR015898">
    <property type="entry name" value="G-protein_gamma-like_dom"/>
</dbReference>
<sequence length="176" mass="19409">MCSQPPNDFHFYCRLLEIRRVAWSLPVGVYPLKENCFLDVAVRIRITRRYQTVSASESLSSNRKIAVRVLQVSGASICGITPGLLSLAAELPHPSEKSSLTFLWMSSKVTVGSDIGQARWAVEQLRMEAGIDRVKVSKAAADLLQFCTEQAKSDPFLVGIPAATNPFKEKKPCAIL</sequence>